<comment type="caution">
    <text evidence="2">The sequence shown here is derived from an EMBL/GenBank/DDBJ whole genome shotgun (WGS) entry which is preliminary data.</text>
</comment>
<sequence>MRRITPLALLLALLLAVTPAIAQQLGDGDGNTEGPAGTDQSEAEVADQYEDWVVRCQPPPEDEFGAAELCEMYQQVTHQESGQSVMEVVIGYPQGEDQPVALFNLPLGMRLPPGVQLQVDDNEPIRFPVQLCIRNGCRADVQLESGLVEQMKAGTQATITIADPQGRGVQLPISLLGFTAALDHVSR</sequence>
<gene>
    <name evidence="2" type="ORF">DEM34_13650</name>
</gene>
<dbReference type="Gene3D" id="2.60.40.1880">
    <property type="entry name" value="Invasion associated locus B (IalB) protein"/>
    <property type="match status" value="1"/>
</dbReference>
<feature type="signal peptide" evidence="1">
    <location>
        <begin position="1"/>
        <end position="22"/>
    </location>
</feature>
<dbReference type="AlphaFoldDB" id="A0A2U2MYD4"/>
<evidence type="ECO:0000313" key="2">
    <source>
        <dbReference type="EMBL" id="PWG62025.1"/>
    </source>
</evidence>
<proteinExistence type="predicted"/>
<dbReference type="Proteomes" id="UP000245474">
    <property type="component" value="Unassembled WGS sequence"/>
</dbReference>
<dbReference type="InterPro" id="IPR010642">
    <property type="entry name" value="Invasion_prot_B"/>
</dbReference>
<evidence type="ECO:0000256" key="1">
    <source>
        <dbReference type="SAM" id="SignalP"/>
    </source>
</evidence>
<dbReference type="OrthoDB" id="7057139at2"/>
<dbReference type="InterPro" id="IPR038696">
    <property type="entry name" value="IalB_sf"/>
</dbReference>
<keyword evidence="3" id="KW-1185">Reference proteome</keyword>
<accession>A0A2U2MYD4</accession>
<dbReference type="Pfam" id="PF06776">
    <property type="entry name" value="IalB"/>
    <property type="match status" value="1"/>
</dbReference>
<protein>
    <submittedName>
        <fullName evidence="2">Invasion associated locus B family protein</fullName>
    </submittedName>
</protein>
<evidence type="ECO:0000313" key="3">
    <source>
        <dbReference type="Proteomes" id="UP000245474"/>
    </source>
</evidence>
<dbReference type="RefSeq" id="WP_109679381.1">
    <property type="nucleotide sequence ID" value="NZ_CP086615.1"/>
</dbReference>
<feature type="chain" id="PRO_5015434207" evidence="1">
    <location>
        <begin position="23"/>
        <end position="187"/>
    </location>
</feature>
<reference evidence="2 3" key="1">
    <citation type="submission" date="2018-05" db="EMBL/GenBank/DDBJ databases">
        <title>Spiribacter halobius sp. nov., a moderately halophilic bacterium isolated from marine solar saltern.</title>
        <authorList>
            <person name="Zheng W.-S."/>
            <person name="Lu D.-C."/>
            <person name="Du Z.-J."/>
        </authorList>
    </citation>
    <scope>NUCLEOTIDE SEQUENCE [LARGE SCALE GENOMIC DNA]</scope>
    <source>
        <strain evidence="2 3">E85</strain>
    </source>
</reference>
<keyword evidence="1" id="KW-0732">Signal</keyword>
<organism evidence="2 3">
    <name type="scientific">Sediminicurvatus halobius</name>
    <dbReference type="NCBI Taxonomy" id="2182432"/>
    <lineage>
        <taxon>Bacteria</taxon>
        <taxon>Pseudomonadati</taxon>
        <taxon>Pseudomonadota</taxon>
        <taxon>Gammaproteobacteria</taxon>
        <taxon>Chromatiales</taxon>
        <taxon>Ectothiorhodospiraceae</taxon>
        <taxon>Sediminicurvatus</taxon>
    </lineage>
</organism>
<dbReference type="EMBL" id="QFFI01000023">
    <property type="protein sequence ID" value="PWG62025.1"/>
    <property type="molecule type" value="Genomic_DNA"/>
</dbReference>
<name>A0A2U2MYD4_9GAMM</name>